<feature type="compositionally biased region" description="Polar residues" evidence="5">
    <location>
        <begin position="523"/>
        <end position="533"/>
    </location>
</feature>
<evidence type="ECO:0000256" key="5">
    <source>
        <dbReference type="SAM" id="MobiDB-lite"/>
    </source>
</evidence>
<evidence type="ECO:0000256" key="1">
    <source>
        <dbReference type="ARBA" id="ARBA00022723"/>
    </source>
</evidence>
<keyword evidence="1" id="KW-0479">Metal-binding</keyword>
<protein>
    <recommendedName>
        <fullName evidence="10">B box-type domain-containing protein</fullName>
    </recommendedName>
</protein>
<sequence length="659" mass="75132">MQLAVKSCLQCLASYCRAHLGPHNDSPALKKHQLTESTTHLQDLVCAVHREPLKVYCRTDQRCVCLLCTMDQHKHHDTVSAVAECAERQKSAQTNFQKWIQEREKKLLDTKQEEHLLTHAARTAVEESERLFADIIHSIEGQRSRVKELILCEERKALVPVKSLQERLEQEITQLRGRDAELQKLAQMEDPISFLQRWRFLSTDPGPCIVPGVTAVPNLSFQFVSKAVSELRDQLETVCQDKFDKLSEKVSRVNKVSAPPSRKHRTRAESPSTSTSRTELRKLRSGETGNGCGPRATKVQILESPESLPEPRTREEFLKYACELTLDPNTAHAQLLLSDRDREKSAQTNFQKWIQEREKKLLDTRQEEHLLTHTARTAVEESERLFADIIHSIEGQRSRVKELILCEERKALVPVKSLQERLEQEITQLRGSDAELQKLAQMEDPICFLQRWRVLSTDPGPCIVPGVTADPNLSFQFVSKAVSELRDRLETVCQDKFDKLSEKVSRVNEVSAPPSRKHRTRAESPSTSTSGTELRQLRSGATGNGCGPRATKVQILASPKSLPEPRTREEFLKYACELTLDPNTAHAQLLLSDRNREAKWVKEKQRYPNGPERFDKCQVLCSEALSGRRCYWEVEVRGNKAEIAVTYEGIKKKAEVYRV</sequence>
<gene>
    <name evidence="8" type="ORF">ANANG_G00244940</name>
</gene>
<dbReference type="SUPFAM" id="SSF57845">
    <property type="entry name" value="B-box zinc-binding domain"/>
    <property type="match status" value="1"/>
</dbReference>
<dbReference type="InterPro" id="IPR058030">
    <property type="entry name" value="TRIM8/14/16/25/29/45/65_CC"/>
</dbReference>
<feature type="domain" description="B box-type" evidence="6">
    <location>
        <begin position="41"/>
        <end position="81"/>
    </location>
</feature>
<comment type="caution">
    <text evidence="8">The sequence shown here is derived from an EMBL/GenBank/DDBJ whole genome shotgun (WGS) entry which is preliminary data.</text>
</comment>
<evidence type="ECO:0000259" key="6">
    <source>
        <dbReference type="PROSITE" id="PS50119"/>
    </source>
</evidence>
<dbReference type="InterPro" id="IPR006574">
    <property type="entry name" value="PRY"/>
</dbReference>
<evidence type="ECO:0008006" key="10">
    <source>
        <dbReference type="Google" id="ProtNLM"/>
    </source>
</evidence>
<accession>A0A9D3LTT1</accession>
<dbReference type="GO" id="GO:0005737">
    <property type="term" value="C:cytoplasm"/>
    <property type="evidence" value="ECO:0007669"/>
    <property type="project" value="UniProtKB-ARBA"/>
</dbReference>
<dbReference type="InterPro" id="IPR043136">
    <property type="entry name" value="B30.2/SPRY_sf"/>
</dbReference>
<keyword evidence="9" id="KW-1185">Reference proteome</keyword>
<dbReference type="PANTHER" id="PTHR25465">
    <property type="entry name" value="B-BOX DOMAIN CONTAINING"/>
    <property type="match status" value="1"/>
</dbReference>
<keyword evidence="3" id="KW-0862">Zinc</keyword>
<dbReference type="InterPro" id="IPR001870">
    <property type="entry name" value="B30.2/SPRY"/>
</dbReference>
<keyword evidence="2 4" id="KW-0863">Zinc-finger</keyword>
<evidence type="ECO:0000313" key="9">
    <source>
        <dbReference type="Proteomes" id="UP001044222"/>
    </source>
</evidence>
<dbReference type="PROSITE" id="PS50119">
    <property type="entry name" value="ZF_BBOX"/>
    <property type="match status" value="1"/>
</dbReference>
<dbReference type="Pfam" id="PF00643">
    <property type="entry name" value="zf-B_box"/>
    <property type="match status" value="1"/>
</dbReference>
<evidence type="ECO:0000256" key="4">
    <source>
        <dbReference type="PROSITE-ProRule" id="PRU00024"/>
    </source>
</evidence>
<evidence type="ECO:0000256" key="2">
    <source>
        <dbReference type="ARBA" id="ARBA00022771"/>
    </source>
</evidence>
<organism evidence="8 9">
    <name type="scientific">Anguilla anguilla</name>
    <name type="common">European freshwater eel</name>
    <name type="synonym">Muraena anguilla</name>
    <dbReference type="NCBI Taxonomy" id="7936"/>
    <lineage>
        <taxon>Eukaryota</taxon>
        <taxon>Metazoa</taxon>
        <taxon>Chordata</taxon>
        <taxon>Craniata</taxon>
        <taxon>Vertebrata</taxon>
        <taxon>Euteleostomi</taxon>
        <taxon>Actinopterygii</taxon>
        <taxon>Neopterygii</taxon>
        <taxon>Teleostei</taxon>
        <taxon>Anguilliformes</taxon>
        <taxon>Anguillidae</taxon>
        <taxon>Anguilla</taxon>
    </lineage>
</organism>
<proteinExistence type="predicted"/>
<dbReference type="Gene3D" id="2.60.120.920">
    <property type="match status" value="2"/>
</dbReference>
<dbReference type="PANTHER" id="PTHR25465:SF5">
    <property type="entry name" value="E3 UBIQUITIN_ISG15 LIGASE TRIM25-RELATED"/>
    <property type="match status" value="1"/>
</dbReference>
<dbReference type="GO" id="GO:0008270">
    <property type="term" value="F:zinc ion binding"/>
    <property type="evidence" value="ECO:0007669"/>
    <property type="project" value="UniProtKB-KW"/>
</dbReference>
<dbReference type="SMART" id="SM00589">
    <property type="entry name" value="PRY"/>
    <property type="match status" value="2"/>
</dbReference>
<dbReference type="Pfam" id="PF13765">
    <property type="entry name" value="PRY"/>
    <property type="match status" value="1"/>
</dbReference>
<dbReference type="Gene3D" id="3.30.160.60">
    <property type="entry name" value="Classic Zinc Finger"/>
    <property type="match status" value="1"/>
</dbReference>
<dbReference type="SMART" id="SM00336">
    <property type="entry name" value="BBOX"/>
    <property type="match status" value="1"/>
</dbReference>
<dbReference type="InterPro" id="IPR051051">
    <property type="entry name" value="E3_ubiq-ligase_TRIM/RNF"/>
</dbReference>
<feature type="domain" description="B30.2/SPRY" evidence="7">
    <location>
        <begin position="558"/>
        <end position="659"/>
    </location>
</feature>
<feature type="region of interest" description="Disordered" evidence="5">
    <location>
        <begin position="251"/>
        <end position="296"/>
    </location>
</feature>
<dbReference type="CDD" id="cd19769">
    <property type="entry name" value="Bbox2_TRIM16-like"/>
    <property type="match status" value="1"/>
</dbReference>
<dbReference type="InterPro" id="IPR000315">
    <property type="entry name" value="Znf_B-box"/>
</dbReference>
<evidence type="ECO:0000259" key="7">
    <source>
        <dbReference type="PROSITE" id="PS50188"/>
    </source>
</evidence>
<dbReference type="PRINTS" id="PR01407">
    <property type="entry name" value="BUTYPHLNCDUF"/>
</dbReference>
<dbReference type="AlphaFoldDB" id="A0A9D3LTT1"/>
<dbReference type="EMBL" id="JAFIRN010000014">
    <property type="protein sequence ID" value="KAG5835524.1"/>
    <property type="molecule type" value="Genomic_DNA"/>
</dbReference>
<name>A0A9D3LTT1_ANGAN</name>
<feature type="region of interest" description="Disordered" evidence="5">
    <location>
        <begin position="504"/>
        <end position="549"/>
    </location>
</feature>
<dbReference type="InterPro" id="IPR013320">
    <property type="entry name" value="ConA-like_dom_sf"/>
</dbReference>
<evidence type="ECO:0000313" key="8">
    <source>
        <dbReference type="EMBL" id="KAG5835524.1"/>
    </source>
</evidence>
<dbReference type="Gene3D" id="4.10.830.40">
    <property type="match status" value="1"/>
</dbReference>
<dbReference type="PROSITE" id="PS50188">
    <property type="entry name" value="B302_SPRY"/>
    <property type="match status" value="1"/>
</dbReference>
<dbReference type="Proteomes" id="UP001044222">
    <property type="component" value="Chromosome 14"/>
</dbReference>
<dbReference type="SUPFAM" id="SSF49899">
    <property type="entry name" value="Concanavalin A-like lectins/glucanases"/>
    <property type="match status" value="1"/>
</dbReference>
<reference evidence="8" key="1">
    <citation type="submission" date="2021-01" db="EMBL/GenBank/DDBJ databases">
        <title>A chromosome-scale assembly of European eel, Anguilla anguilla.</title>
        <authorList>
            <person name="Henkel C."/>
            <person name="Jong-Raadsen S.A."/>
            <person name="Dufour S."/>
            <person name="Weltzien F.-A."/>
            <person name="Palstra A.P."/>
            <person name="Pelster B."/>
            <person name="Spaink H.P."/>
            <person name="Van Den Thillart G.E."/>
            <person name="Jansen H."/>
            <person name="Zahm M."/>
            <person name="Klopp C."/>
            <person name="Cedric C."/>
            <person name="Louis A."/>
            <person name="Berthelot C."/>
            <person name="Parey E."/>
            <person name="Roest Crollius H."/>
            <person name="Montfort J."/>
            <person name="Robinson-Rechavi M."/>
            <person name="Bucao C."/>
            <person name="Bouchez O."/>
            <person name="Gislard M."/>
            <person name="Lluch J."/>
            <person name="Milhes M."/>
            <person name="Lampietro C."/>
            <person name="Lopez Roques C."/>
            <person name="Donnadieu C."/>
            <person name="Braasch I."/>
            <person name="Desvignes T."/>
            <person name="Postlethwait J."/>
            <person name="Bobe J."/>
            <person name="Guiguen Y."/>
            <person name="Dirks R."/>
        </authorList>
    </citation>
    <scope>NUCLEOTIDE SEQUENCE</scope>
    <source>
        <strain evidence="8">Tag_6206</strain>
        <tissue evidence="8">Liver</tissue>
    </source>
</reference>
<dbReference type="InterPro" id="IPR003879">
    <property type="entry name" value="Butyrophylin_SPRY"/>
</dbReference>
<dbReference type="Pfam" id="PF25600">
    <property type="entry name" value="TRIM_CC"/>
    <property type="match status" value="2"/>
</dbReference>
<dbReference type="CDD" id="cd19802">
    <property type="entry name" value="Bbox1_TRIM8-like"/>
    <property type="match status" value="1"/>
</dbReference>
<evidence type="ECO:0000256" key="3">
    <source>
        <dbReference type="ARBA" id="ARBA00022833"/>
    </source>
</evidence>